<reference evidence="4" key="1">
    <citation type="submission" date="2020-11" db="EMBL/GenBank/DDBJ databases">
        <authorList>
            <person name="Tran Van P."/>
        </authorList>
    </citation>
    <scope>NUCLEOTIDE SEQUENCE</scope>
</reference>
<evidence type="ECO:0000313" key="5">
    <source>
        <dbReference type="Proteomes" id="UP000678499"/>
    </source>
</evidence>
<accession>A0A7R9BPS6</accession>
<evidence type="ECO:0000313" key="4">
    <source>
        <dbReference type="EMBL" id="CAD7279289.1"/>
    </source>
</evidence>
<feature type="region of interest" description="Disordered" evidence="1">
    <location>
        <begin position="131"/>
        <end position="157"/>
    </location>
</feature>
<evidence type="ECO:0000256" key="1">
    <source>
        <dbReference type="SAM" id="MobiDB-lite"/>
    </source>
</evidence>
<protein>
    <recommendedName>
        <fullName evidence="3">MIT domain-containing protein</fullName>
    </recommendedName>
</protein>
<feature type="transmembrane region" description="Helical" evidence="2">
    <location>
        <begin position="12"/>
        <end position="29"/>
    </location>
</feature>
<evidence type="ECO:0000256" key="2">
    <source>
        <dbReference type="SAM" id="Phobius"/>
    </source>
</evidence>
<dbReference type="OrthoDB" id="20821at2759"/>
<evidence type="ECO:0000259" key="3">
    <source>
        <dbReference type="SMART" id="SM00745"/>
    </source>
</evidence>
<dbReference type="InterPro" id="IPR007330">
    <property type="entry name" value="MIT_dom"/>
</dbReference>
<dbReference type="Gene3D" id="1.20.58.80">
    <property type="entry name" value="Phosphotransferase system, lactose/cellobiose-type IIA subunit"/>
    <property type="match status" value="1"/>
</dbReference>
<dbReference type="SMART" id="SM00745">
    <property type="entry name" value="MIT"/>
    <property type="match status" value="1"/>
</dbReference>
<dbReference type="Proteomes" id="UP000678499">
    <property type="component" value="Unassembled WGS sequence"/>
</dbReference>
<feature type="domain" description="MIT" evidence="3">
    <location>
        <begin position="43"/>
        <end position="120"/>
    </location>
</feature>
<keyword evidence="2" id="KW-0472">Membrane</keyword>
<gene>
    <name evidence="4" type="ORF">NMOB1V02_LOCUS6966</name>
</gene>
<name>A0A7R9BPS6_9CRUS</name>
<keyword evidence="5" id="KW-1185">Reference proteome</keyword>
<organism evidence="4">
    <name type="scientific">Notodromas monacha</name>
    <dbReference type="NCBI Taxonomy" id="399045"/>
    <lineage>
        <taxon>Eukaryota</taxon>
        <taxon>Metazoa</taxon>
        <taxon>Ecdysozoa</taxon>
        <taxon>Arthropoda</taxon>
        <taxon>Crustacea</taxon>
        <taxon>Oligostraca</taxon>
        <taxon>Ostracoda</taxon>
        <taxon>Podocopa</taxon>
        <taxon>Podocopida</taxon>
        <taxon>Cypridocopina</taxon>
        <taxon>Cypridoidea</taxon>
        <taxon>Cyprididae</taxon>
        <taxon>Notodromas</taxon>
    </lineage>
</organism>
<keyword evidence="2" id="KW-0812">Transmembrane</keyword>
<dbReference type="AlphaFoldDB" id="A0A7R9BPS6"/>
<keyword evidence="2" id="KW-1133">Transmembrane helix</keyword>
<dbReference type="EMBL" id="OA883609">
    <property type="protein sequence ID" value="CAD7279289.1"/>
    <property type="molecule type" value="Genomic_DNA"/>
</dbReference>
<proteinExistence type="predicted"/>
<sequence>MTVRQCWSLRRNFAILLVIWIFRYFFKFAKMLAGPSDPSVVRVQELHKKAFNSISAALDVDTTKHNFPEALRLYKIGLDDIEKCLSIDLSYGKGPGYDRARTLQDKMRKNKMDVEDRIVKLGDLISLGSRQEEQGKPRGYVQRPVQPVAPNRQGFYS</sequence>
<dbReference type="EMBL" id="CAJPEX010001572">
    <property type="protein sequence ID" value="CAG0919441.1"/>
    <property type="molecule type" value="Genomic_DNA"/>
</dbReference>